<gene>
    <name evidence="3" type="ORF">KDL28_08260</name>
</gene>
<dbReference type="Pfam" id="PF11706">
    <property type="entry name" value="zf-CGNR"/>
    <property type="match status" value="1"/>
</dbReference>
<dbReference type="EMBL" id="JAGSOV010000017">
    <property type="protein sequence ID" value="MCO1655048.1"/>
    <property type="molecule type" value="Genomic_DNA"/>
</dbReference>
<evidence type="ECO:0000259" key="2">
    <source>
        <dbReference type="Pfam" id="PF11706"/>
    </source>
</evidence>
<feature type="region of interest" description="Disordered" evidence="1">
    <location>
        <begin position="126"/>
        <end position="155"/>
    </location>
</feature>
<feature type="domain" description="Zinc finger CGNR" evidence="2">
    <location>
        <begin position="95"/>
        <end position="137"/>
    </location>
</feature>
<evidence type="ECO:0000256" key="1">
    <source>
        <dbReference type="SAM" id="MobiDB-lite"/>
    </source>
</evidence>
<feature type="compositionally biased region" description="Basic and acidic residues" evidence="1">
    <location>
        <begin position="133"/>
        <end position="155"/>
    </location>
</feature>
<reference evidence="3" key="1">
    <citation type="submission" date="2021-04" db="EMBL/GenBank/DDBJ databases">
        <title>Pseudonocardia sp. nov., isolated from sandy soil of mangrove forest.</title>
        <authorList>
            <person name="Zan Z."/>
            <person name="Huang R."/>
            <person name="Liu W."/>
        </authorList>
    </citation>
    <scope>NUCLEOTIDE SEQUENCE</scope>
    <source>
        <strain evidence="3">S2-4</strain>
    </source>
</reference>
<organism evidence="3 4">
    <name type="scientific">Pseudonocardia humida</name>
    <dbReference type="NCBI Taxonomy" id="2800819"/>
    <lineage>
        <taxon>Bacteria</taxon>
        <taxon>Bacillati</taxon>
        <taxon>Actinomycetota</taxon>
        <taxon>Actinomycetes</taxon>
        <taxon>Pseudonocardiales</taxon>
        <taxon>Pseudonocardiaceae</taxon>
        <taxon>Pseudonocardia</taxon>
    </lineage>
</organism>
<protein>
    <submittedName>
        <fullName evidence="3">CGNR zinc finger domain-containing protein</fullName>
    </submittedName>
</protein>
<accession>A0ABT0ZWE0</accession>
<dbReference type="SUPFAM" id="SSF160904">
    <property type="entry name" value="Jann2411-like"/>
    <property type="match status" value="1"/>
</dbReference>
<sequence>MLPPLLHADGLEDLQESIGVGDPGDGDDHCLLLERRVHDFAPVDQDRRTSTPVEVKCRRGRGDARGTRPGRSGVRTVRAAALAAAVTAGPTQWRRARICRDARCRTAFYDRSRHGSGVWCSMAGRGTASKHRSLVERRRERAGARPRRDPSGAAG</sequence>
<keyword evidence="4" id="KW-1185">Reference proteome</keyword>
<evidence type="ECO:0000313" key="4">
    <source>
        <dbReference type="Proteomes" id="UP001165283"/>
    </source>
</evidence>
<dbReference type="Proteomes" id="UP001165283">
    <property type="component" value="Unassembled WGS sequence"/>
</dbReference>
<dbReference type="InterPro" id="IPR023286">
    <property type="entry name" value="ABATE_dom_sf"/>
</dbReference>
<dbReference type="InterPro" id="IPR021005">
    <property type="entry name" value="Znf_CGNR"/>
</dbReference>
<name>A0ABT0ZWE0_9PSEU</name>
<comment type="caution">
    <text evidence="3">The sequence shown here is derived from an EMBL/GenBank/DDBJ whole genome shotgun (WGS) entry which is preliminary data.</text>
</comment>
<evidence type="ECO:0000313" key="3">
    <source>
        <dbReference type="EMBL" id="MCO1655048.1"/>
    </source>
</evidence>
<dbReference type="Gene3D" id="1.10.3300.10">
    <property type="entry name" value="Jann2411-like domain"/>
    <property type="match status" value="1"/>
</dbReference>
<proteinExistence type="predicted"/>